<organism evidence="1 2">
    <name type="scientific">Paractinoplanes rishiriensis</name>
    <dbReference type="NCBI Taxonomy" id="1050105"/>
    <lineage>
        <taxon>Bacteria</taxon>
        <taxon>Bacillati</taxon>
        <taxon>Actinomycetota</taxon>
        <taxon>Actinomycetes</taxon>
        <taxon>Micromonosporales</taxon>
        <taxon>Micromonosporaceae</taxon>
        <taxon>Paractinoplanes</taxon>
    </lineage>
</organism>
<reference evidence="1" key="1">
    <citation type="submission" date="2021-01" db="EMBL/GenBank/DDBJ databases">
        <title>Whole genome shotgun sequence of Actinoplanes rishiriensis NBRC 108556.</title>
        <authorList>
            <person name="Komaki H."/>
            <person name="Tamura T."/>
        </authorList>
    </citation>
    <scope>NUCLEOTIDE SEQUENCE</scope>
    <source>
        <strain evidence="1">NBRC 108556</strain>
    </source>
</reference>
<comment type="caution">
    <text evidence="1">The sequence shown here is derived from an EMBL/GenBank/DDBJ whole genome shotgun (WGS) entry which is preliminary data.</text>
</comment>
<sequence>MILHICPRDAWAKAVEAGVYEGDTLAVQGYIHCSTPELVHLPANALFRGCTDLLLLEIAEDRLPVPVTWEEGDPPHPDGKLFPHLYAALPVGAVVGVTEYLPAADGSFTPKGAPPEG</sequence>
<dbReference type="Proteomes" id="UP000636960">
    <property type="component" value="Unassembled WGS sequence"/>
</dbReference>
<evidence type="ECO:0000313" key="1">
    <source>
        <dbReference type="EMBL" id="GIE93690.1"/>
    </source>
</evidence>
<keyword evidence="2" id="KW-1185">Reference proteome</keyword>
<protein>
    <submittedName>
        <fullName evidence="1">Glutathione S-transferase</fullName>
    </submittedName>
</protein>
<proteinExistence type="predicted"/>
<dbReference type="PANTHER" id="PTHR34129:SF1">
    <property type="entry name" value="DUF952 DOMAIN-CONTAINING PROTEIN"/>
    <property type="match status" value="1"/>
</dbReference>
<gene>
    <name evidence="1" type="ORF">Ari01nite_11550</name>
</gene>
<name>A0A919JRU1_9ACTN</name>
<dbReference type="SUPFAM" id="SSF56399">
    <property type="entry name" value="ADP-ribosylation"/>
    <property type="match status" value="1"/>
</dbReference>
<evidence type="ECO:0000313" key="2">
    <source>
        <dbReference type="Proteomes" id="UP000636960"/>
    </source>
</evidence>
<dbReference type="PANTHER" id="PTHR34129">
    <property type="entry name" value="BLR1139 PROTEIN"/>
    <property type="match status" value="1"/>
</dbReference>
<dbReference type="Gene3D" id="3.20.170.20">
    <property type="entry name" value="Protein of unknown function DUF952"/>
    <property type="match status" value="1"/>
</dbReference>
<dbReference type="RefSeq" id="WP_203779992.1">
    <property type="nucleotide sequence ID" value="NZ_BOMV01000007.1"/>
</dbReference>
<dbReference type="EMBL" id="BOMV01000007">
    <property type="protein sequence ID" value="GIE93690.1"/>
    <property type="molecule type" value="Genomic_DNA"/>
</dbReference>
<dbReference type="AlphaFoldDB" id="A0A919JRU1"/>
<accession>A0A919JRU1</accession>
<dbReference type="InterPro" id="IPR009297">
    <property type="entry name" value="DUF952"/>
</dbReference>
<dbReference type="Pfam" id="PF06108">
    <property type="entry name" value="DUF952"/>
    <property type="match status" value="1"/>
</dbReference>